<comment type="caution">
    <text evidence="2">The sequence shown here is derived from an EMBL/GenBank/DDBJ whole genome shotgun (WGS) entry which is preliminary data.</text>
</comment>
<dbReference type="GO" id="GO:0102208">
    <property type="term" value="F:2-polyprenyl-6-hydroxyphenol methylase activity"/>
    <property type="evidence" value="ECO:0007669"/>
    <property type="project" value="UniProtKB-EC"/>
</dbReference>
<evidence type="ECO:0000313" key="3">
    <source>
        <dbReference type="Proteomes" id="UP001596096"/>
    </source>
</evidence>
<evidence type="ECO:0000313" key="2">
    <source>
        <dbReference type="EMBL" id="MFC5814940.1"/>
    </source>
</evidence>
<organism evidence="2 3">
    <name type="scientific">Nonomuraea harbinensis</name>
    <dbReference type="NCBI Taxonomy" id="1286938"/>
    <lineage>
        <taxon>Bacteria</taxon>
        <taxon>Bacillati</taxon>
        <taxon>Actinomycetota</taxon>
        <taxon>Actinomycetes</taxon>
        <taxon>Streptosporangiales</taxon>
        <taxon>Streptosporangiaceae</taxon>
        <taxon>Nonomuraea</taxon>
    </lineage>
</organism>
<dbReference type="GO" id="GO:0032259">
    <property type="term" value="P:methylation"/>
    <property type="evidence" value="ECO:0007669"/>
    <property type="project" value="UniProtKB-KW"/>
</dbReference>
<sequence>MKIIPNSGTGFGAITPDGSPVEFYKLMRPGGEPDIVAGEVPAGGSVLDLGAGVGRVTHPLVERGYEVVAVDESAEMLAEVRGAETVCSRVQDLRLGRRFDGVLLASNLVHTADESGRRGLLEACARHVAGDGAVLIQWTPPERHDAWEVGRGRTDGDLRIELSALEEIAPGLVNATMSYWYGQREWSQSFTSRRLSDEQLAAALEEAGLRLDRFLTDDRGWLKAVPSTGAGA</sequence>
<dbReference type="EMBL" id="JBHSNW010000003">
    <property type="protein sequence ID" value="MFC5814940.1"/>
    <property type="molecule type" value="Genomic_DNA"/>
</dbReference>
<dbReference type="Pfam" id="PF13649">
    <property type="entry name" value="Methyltransf_25"/>
    <property type="match status" value="1"/>
</dbReference>
<reference evidence="3" key="1">
    <citation type="journal article" date="2019" name="Int. J. Syst. Evol. Microbiol.">
        <title>The Global Catalogue of Microorganisms (GCM) 10K type strain sequencing project: providing services to taxonomists for standard genome sequencing and annotation.</title>
        <authorList>
            <consortium name="The Broad Institute Genomics Platform"/>
            <consortium name="The Broad Institute Genome Sequencing Center for Infectious Disease"/>
            <person name="Wu L."/>
            <person name="Ma J."/>
        </authorList>
    </citation>
    <scope>NUCLEOTIDE SEQUENCE [LARGE SCALE GENOMIC DNA]</scope>
    <source>
        <strain evidence="3">CGMCC 4.7106</strain>
    </source>
</reference>
<dbReference type="EC" id="2.1.1.64" evidence="2"/>
<feature type="domain" description="Methyltransferase" evidence="1">
    <location>
        <begin position="46"/>
        <end position="132"/>
    </location>
</feature>
<gene>
    <name evidence="2" type="ORF">ACFPUY_07585</name>
</gene>
<protein>
    <submittedName>
        <fullName evidence="2">Class I SAM-dependent methyltransferase</fullName>
        <ecNumber evidence="2">2.1.1.222</ecNumber>
        <ecNumber evidence="2">2.1.1.64</ecNumber>
    </submittedName>
</protein>
<dbReference type="RefSeq" id="WP_219544372.1">
    <property type="nucleotide sequence ID" value="NZ_JAHKRN010000008.1"/>
</dbReference>
<dbReference type="EC" id="2.1.1.222" evidence="2"/>
<name>A0ABW1BP07_9ACTN</name>
<keyword evidence="2" id="KW-0808">Transferase</keyword>
<dbReference type="InterPro" id="IPR041698">
    <property type="entry name" value="Methyltransf_25"/>
</dbReference>
<dbReference type="Proteomes" id="UP001596096">
    <property type="component" value="Unassembled WGS sequence"/>
</dbReference>
<evidence type="ECO:0000259" key="1">
    <source>
        <dbReference type="Pfam" id="PF13649"/>
    </source>
</evidence>
<keyword evidence="2" id="KW-0489">Methyltransferase</keyword>
<dbReference type="GO" id="GO:0061542">
    <property type="term" value="F:3-demethylubiquinol 3-O-methyltransferase activity"/>
    <property type="evidence" value="ECO:0007669"/>
    <property type="project" value="UniProtKB-EC"/>
</dbReference>
<keyword evidence="3" id="KW-1185">Reference proteome</keyword>
<accession>A0ABW1BP07</accession>
<dbReference type="CDD" id="cd02440">
    <property type="entry name" value="AdoMet_MTases"/>
    <property type="match status" value="1"/>
</dbReference>
<proteinExistence type="predicted"/>